<feature type="region of interest" description="Disordered" evidence="10">
    <location>
        <begin position="111"/>
        <end position="328"/>
    </location>
</feature>
<keyword evidence="7" id="KW-0539">Nucleus</keyword>
<keyword evidence="4" id="KW-0158">Chromosome</keyword>
<name>A0ABR2ZTM6_9AGAR</name>
<dbReference type="PANTHER" id="PTHR16040:SF7">
    <property type="entry name" value="AUSTRALIN, ISOFORM A-RELATED"/>
    <property type="match status" value="1"/>
</dbReference>
<protein>
    <recommendedName>
        <fullName evidence="11">Borealin N-terminal domain-containing protein</fullName>
    </recommendedName>
</protein>
<dbReference type="InterPro" id="IPR018867">
    <property type="entry name" value="Cell_div_borealin"/>
</dbReference>
<evidence type="ECO:0000256" key="3">
    <source>
        <dbReference type="ARBA" id="ARBA00009914"/>
    </source>
</evidence>
<feature type="compositionally biased region" description="Polar residues" evidence="10">
    <location>
        <begin position="184"/>
        <end position="195"/>
    </location>
</feature>
<keyword evidence="5" id="KW-0132">Cell division</keyword>
<evidence type="ECO:0000256" key="5">
    <source>
        <dbReference type="ARBA" id="ARBA00022618"/>
    </source>
</evidence>
<comment type="subcellular location">
    <subcellularLocation>
        <location evidence="2">Chromosome</location>
        <location evidence="2">Centromere</location>
    </subcellularLocation>
    <subcellularLocation>
        <location evidence="1">Nucleus</location>
    </subcellularLocation>
</comment>
<feature type="compositionally biased region" description="Low complexity" evidence="10">
    <location>
        <begin position="277"/>
        <end position="291"/>
    </location>
</feature>
<organism evidence="12 13">
    <name type="scientific">Marasmius tenuissimus</name>
    <dbReference type="NCBI Taxonomy" id="585030"/>
    <lineage>
        <taxon>Eukaryota</taxon>
        <taxon>Fungi</taxon>
        <taxon>Dikarya</taxon>
        <taxon>Basidiomycota</taxon>
        <taxon>Agaricomycotina</taxon>
        <taxon>Agaricomycetes</taxon>
        <taxon>Agaricomycetidae</taxon>
        <taxon>Agaricales</taxon>
        <taxon>Marasmiineae</taxon>
        <taxon>Marasmiaceae</taxon>
        <taxon>Marasmius</taxon>
    </lineage>
</organism>
<dbReference type="Proteomes" id="UP001437256">
    <property type="component" value="Unassembled WGS sequence"/>
</dbReference>
<feature type="domain" description="Borealin N-terminal" evidence="11">
    <location>
        <begin position="12"/>
        <end position="67"/>
    </location>
</feature>
<reference evidence="12 13" key="1">
    <citation type="submission" date="2024-05" db="EMBL/GenBank/DDBJ databases">
        <title>A draft genome resource for the thread blight pathogen Marasmius tenuissimus strain MS-2.</title>
        <authorList>
            <person name="Yulfo-Soto G.E."/>
            <person name="Baruah I.K."/>
            <person name="Amoako-Attah I."/>
            <person name="Bukari Y."/>
            <person name="Meinhardt L.W."/>
            <person name="Bailey B.A."/>
            <person name="Cohen S.P."/>
        </authorList>
    </citation>
    <scope>NUCLEOTIDE SEQUENCE [LARGE SCALE GENOMIC DNA]</scope>
    <source>
        <strain evidence="12 13">MS-2</strain>
    </source>
</reference>
<evidence type="ECO:0000256" key="7">
    <source>
        <dbReference type="ARBA" id="ARBA00023242"/>
    </source>
</evidence>
<accession>A0ABR2ZTM6</accession>
<comment type="caution">
    <text evidence="12">The sequence shown here is derived from an EMBL/GenBank/DDBJ whole genome shotgun (WGS) entry which is preliminary data.</text>
</comment>
<evidence type="ECO:0000313" key="12">
    <source>
        <dbReference type="EMBL" id="KAL0064660.1"/>
    </source>
</evidence>
<evidence type="ECO:0000256" key="6">
    <source>
        <dbReference type="ARBA" id="ARBA00022776"/>
    </source>
</evidence>
<feature type="compositionally biased region" description="Polar residues" evidence="10">
    <location>
        <begin position="132"/>
        <end position="146"/>
    </location>
</feature>
<evidence type="ECO:0000256" key="8">
    <source>
        <dbReference type="ARBA" id="ARBA00023306"/>
    </source>
</evidence>
<evidence type="ECO:0000256" key="4">
    <source>
        <dbReference type="ARBA" id="ARBA00022454"/>
    </source>
</evidence>
<feature type="compositionally biased region" description="Polar residues" evidence="10">
    <location>
        <begin position="315"/>
        <end position="328"/>
    </location>
</feature>
<dbReference type="InterPro" id="IPR018851">
    <property type="entry name" value="Borealin_N"/>
</dbReference>
<keyword evidence="8" id="KW-0131">Cell cycle</keyword>
<dbReference type="Pfam" id="PF10444">
    <property type="entry name" value="Nbl1_Borealin_N"/>
    <property type="match status" value="1"/>
</dbReference>
<dbReference type="EMBL" id="JBBXMP010000058">
    <property type="protein sequence ID" value="KAL0064660.1"/>
    <property type="molecule type" value="Genomic_DNA"/>
</dbReference>
<keyword evidence="6" id="KW-0498">Mitosis</keyword>
<dbReference type="PANTHER" id="PTHR16040">
    <property type="entry name" value="AUSTRALIN, ISOFORM A-RELATED"/>
    <property type="match status" value="1"/>
</dbReference>
<keyword evidence="13" id="KW-1185">Reference proteome</keyword>
<evidence type="ECO:0000256" key="1">
    <source>
        <dbReference type="ARBA" id="ARBA00004123"/>
    </source>
</evidence>
<sequence length="418" mass="45280">MNSRPRYSDDEKKHLLANLEIEVAHRTRQFQSWLADRLEQFKLQQEGHVIRLPKQVRSMTMREFGEKYNGNVEAAMKGIQKERLKASASGEGIGEIDKTTRKRKWLAIQSAEDDSAAGDGDVRSSKNARMMQATSPKKAGSSTAPGTAQHARLMGTRTPGKSRTLSSIPGSPSPQKAPAFKPSFSRSNSTASNARPSIPRPLSPSKSSTGLIPNSRLPPNYNPGAPRPRVPSSSTFNPALPPEAPGYPSGSLRLPRMDEKMLSINGSPLANPLTYRTSGTSEDSDGGSSSNGYGGRRLKRTASNISIRPDPLGRPNSQTGFSTTHSRNNSEVTLISPTETHTYDGLPPKTPDTKFSTMTRSYSVAISTKDGHLIEFDPLQTSPGELDALEGITDSAKKQAKEEMGRLVQAAALKWKVG</sequence>
<feature type="compositionally biased region" description="Polar residues" evidence="10">
    <location>
        <begin position="159"/>
        <end position="174"/>
    </location>
</feature>
<evidence type="ECO:0000259" key="11">
    <source>
        <dbReference type="Pfam" id="PF10444"/>
    </source>
</evidence>
<evidence type="ECO:0000256" key="9">
    <source>
        <dbReference type="ARBA" id="ARBA00023328"/>
    </source>
</evidence>
<evidence type="ECO:0000256" key="10">
    <source>
        <dbReference type="SAM" id="MobiDB-lite"/>
    </source>
</evidence>
<gene>
    <name evidence="12" type="ORF">AAF712_008358</name>
</gene>
<evidence type="ECO:0000256" key="2">
    <source>
        <dbReference type="ARBA" id="ARBA00004584"/>
    </source>
</evidence>
<comment type="similarity">
    <text evidence="3">Belongs to the borealin family.</text>
</comment>
<evidence type="ECO:0000313" key="13">
    <source>
        <dbReference type="Proteomes" id="UP001437256"/>
    </source>
</evidence>
<proteinExistence type="inferred from homology"/>
<keyword evidence="9" id="KW-0137">Centromere</keyword>